<keyword evidence="2" id="KW-1185">Reference proteome</keyword>
<comment type="caution">
    <text evidence="1">The sequence shown here is derived from an EMBL/GenBank/DDBJ whole genome shotgun (WGS) entry which is preliminary data.</text>
</comment>
<sequence>MRRVALAGSLVRLNLAVKKQQQQQQQQYRFSAARSKESPGLVDHCKLMQKIQMDQQPYHVRRKRIQGVVRKMEANYIHWLTECGTKESFLVLETLAGVSSYLKRNRSATANVQRREEEEGEEWTGASPYFLPGVNDWLCVLLERGARHASSPDECMTLLWAAAELELADTQTLQHLCRQLLNEEYTGSAAPGELVRVMQLVSLLVKRCRMPIPQIDHLLCRLSAASLDSRQSLSVLSSLLRMRERNSVEVVRSVSMRAVEHVATYTTRDVIYALEAIALLNCCHESYAGAVLNRCIALHAELKPTELGSVCKYVAMLNVSRTNNETAFFCSKELRRLLPALLHRTEQLLGRFSLRDARCVLGCLQQHKVHHSVVFSRLTPLVSEN</sequence>
<dbReference type="EMBL" id="AHKC01009077">
    <property type="protein sequence ID" value="EKF33649.1"/>
    <property type="molecule type" value="Genomic_DNA"/>
</dbReference>
<reference evidence="1 2" key="1">
    <citation type="journal article" date="2012" name="BMC Genomics">
        <title>Comparative genomic analysis of human infective Trypanosoma cruzi lineages with the bat-restricted subspecies T. cruzi marinkellei.</title>
        <authorList>
            <person name="Franzen O."/>
            <person name="Talavera-Lopez C."/>
            <person name="Ochaya S."/>
            <person name="Butler C.E."/>
            <person name="Messenger L.A."/>
            <person name="Lewis M.D."/>
            <person name="Llewellyn M.S."/>
            <person name="Marinkelle C.J."/>
            <person name="Tyler K.M."/>
            <person name="Miles M.A."/>
            <person name="Andersson B."/>
        </authorList>
    </citation>
    <scope>NUCLEOTIDE SEQUENCE [LARGE SCALE GENOMIC DNA]</scope>
    <source>
        <strain evidence="1 2">B7</strain>
    </source>
</reference>
<name>K2N6V5_TRYCR</name>
<dbReference type="Proteomes" id="UP000007350">
    <property type="component" value="Unassembled WGS sequence"/>
</dbReference>
<dbReference type="OrthoDB" id="277184at2759"/>
<gene>
    <name evidence="1" type="ORF">MOQ_002473</name>
</gene>
<organism evidence="1 2">
    <name type="scientific">Trypanosoma cruzi marinkellei</name>
    <dbReference type="NCBI Taxonomy" id="85056"/>
    <lineage>
        <taxon>Eukaryota</taxon>
        <taxon>Discoba</taxon>
        <taxon>Euglenozoa</taxon>
        <taxon>Kinetoplastea</taxon>
        <taxon>Metakinetoplastina</taxon>
        <taxon>Trypanosomatida</taxon>
        <taxon>Trypanosomatidae</taxon>
        <taxon>Trypanosoma</taxon>
        <taxon>Schizotrypanum</taxon>
    </lineage>
</organism>
<protein>
    <submittedName>
        <fullName evidence="1">Uncharacterized protein</fullName>
    </submittedName>
</protein>
<dbReference type="AlphaFoldDB" id="K2N6V5"/>
<accession>K2N6V5</accession>
<evidence type="ECO:0000313" key="1">
    <source>
        <dbReference type="EMBL" id="EKF33649.1"/>
    </source>
</evidence>
<proteinExistence type="predicted"/>
<evidence type="ECO:0000313" key="2">
    <source>
        <dbReference type="Proteomes" id="UP000007350"/>
    </source>
</evidence>